<name>A0A845DVL2_9BACI</name>
<evidence type="ECO:0000259" key="1">
    <source>
        <dbReference type="Pfam" id="PF08241"/>
    </source>
</evidence>
<dbReference type="GO" id="GO:0032259">
    <property type="term" value="P:methylation"/>
    <property type="evidence" value="ECO:0007669"/>
    <property type="project" value="UniProtKB-KW"/>
</dbReference>
<dbReference type="SUPFAM" id="SSF53335">
    <property type="entry name" value="S-adenosyl-L-methionine-dependent methyltransferases"/>
    <property type="match status" value="1"/>
</dbReference>
<sequence length="227" mass="25715">MSETFNWHKEAERQWDSRSDMWGAKSRMMWEEGSRSSIIPFVKKHMAAGDTVDFGCGDGYGSYLLSLEGCNVTGVDLSKDMVDKANKRISSDVPLRFVQGDLTCLPFQDEQFDGGMAINSLEWTEVPAAGLKEMKRVLKTGGRLCIGLLGPTAMPRVNSYRRLYGEKVICNTMMPWELQKLAVENGWEVIDGEGVYKRGVEPHLIDTLDQDLKQSLTFMWLFILEKK</sequence>
<dbReference type="AlphaFoldDB" id="A0A845DVL2"/>
<keyword evidence="2" id="KW-0808">Transferase</keyword>
<dbReference type="InterPro" id="IPR029063">
    <property type="entry name" value="SAM-dependent_MTases_sf"/>
</dbReference>
<dbReference type="Pfam" id="PF08241">
    <property type="entry name" value="Methyltransf_11"/>
    <property type="match status" value="1"/>
</dbReference>
<dbReference type="GO" id="GO:0008757">
    <property type="term" value="F:S-adenosylmethionine-dependent methyltransferase activity"/>
    <property type="evidence" value="ECO:0007669"/>
    <property type="project" value="InterPro"/>
</dbReference>
<dbReference type="CDD" id="cd02440">
    <property type="entry name" value="AdoMet_MTases"/>
    <property type="match status" value="1"/>
</dbReference>
<gene>
    <name evidence="2" type="ORF">GLW04_17580</name>
</gene>
<feature type="domain" description="Methyltransferase type 11" evidence="1">
    <location>
        <begin position="52"/>
        <end position="146"/>
    </location>
</feature>
<evidence type="ECO:0000313" key="2">
    <source>
        <dbReference type="EMBL" id="MYL21713.1"/>
    </source>
</evidence>
<organism evidence="2 3">
    <name type="scientific">Halobacillus litoralis</name>
    <dbReference type="NCBI Taxonomy" id="45668"/>
    <lineage>
        <taxon>Bacteria</taxon>
        <taxon>Bacillati</taxon>
        <taxon>Bacillota</taxon>
        <taxon>Bacilli</taxon>
        <taxon>Bacillales</taxon>
        <taxon>Bacillaceae</taxon>
        <taxon>Halobacillus</taxon>
    </lineage>
</organism>
<comment type="caution">
    <text evidence="2">The sequence shown here is derived from an EMBL/GenBank/DDBJ whole genome shotgun (WGS) entry which is preliminary data.</text>
</comment>
<keyword evidence="2" id="KW-0489">Methyltransferase</keyword>
<dbReference type="RefSeq" id="WP_160839659.1">
    <property type="nucleotide sequence ID" value="NZ_WMET01000006.1"/>
</dbReference>
<dbReference type="PANTHER" id="PTHR43861:SF1">
    <property type="entry name" value="TRANS-ACONITATE 2-METHYLTRANSFERASE"/>
    <property type="match status" value="1"/>
</dbReference>
<evidence type="ECO:0000313" key="3">
    <source>
        <dbReference type="Proteomes" id="UP000460949"/>
    </source>
</evidence>
<proteinExistence type="predicted"/>
<dbReference type="Gene3D" id="3.40.50.150">
    <property type="entry name" value="Vaccinia Virus protein VP39"/>
    <property type="match status" value="1"/>
</dbReference>
<reference evidence="2 3" key="1">
    <citation type="submission" date="2019-11" db="EMBL/GenBank/DDBJ databases">
        <title>Genome sequences of 17 halophilic strains isolated from different environments.</title>
        <authorList>
            <person name="Furrow R.E."/>
        </authorList>
    </citation>
    <scope>NUCLEOTIDE SEQUENCE [LARGE SCALE GENOMIC DNA]</scope>
    <source>
        <strain evidence="2 3">22511_23_Filter</strain>
    </source>
</reference>
<dbReference type="InterPro" id="IPR013216">
    <property type="entry name" value="Methyltransf_11"/>
</dbReference>
<dbReference type="EMBL" id="WMET01000006">
    <property type="protein sequence ID" value="MYL21713.1"/>
    <property type="molecule type" value="Genomic_DNA"/>
</dbReference>
<accession>A0A845DVL2</accession>
<dbReference type="PANTHER" id="PTHR43861">
    <property type="entry name" value="TRANS-ACONITATE 2-METHYLTRANSFERASE-RELATED"/>
    <property type="match status" value="1"/>
</dbReference>
<protein>
    <submittedName>
        <fullName evidence="2">Methyltransferase domain-containing protein</fullName>
    </submittedName>
</protein>
<dbReference type="Proteomes" id="UP000460949">
    <property type="component" value="Unassembled WGS sequence"/>
</dbReference>